<feature type="non-terminal residue" evidence="1">
    <location>
        <position position="1"/>
    </location>
</feature>
<dbReference type="Proteomes" id="UP001233999">
    <property type="component" value="Unassembled WGS sequence"/>
</dbReference>
<reference evidence="1" key="2">
    <citation type="submission" date="2023-05" db="EMBL/GenBank/DDBJ databases">
        <authorList>
            <person name="Fouks B."/>
        </authorList>
    </citation>
    <scope>NUCLEOTIDE SEQUENCE</scope>
    <source>
        <strain evidence="1">Stay&amp;Tobe</strain>
        <tissue evidence="1">Testes</tissue>
    </source>
</reference>
<gene>
    <name evidence="1" type="ORF">L9F63_019886</name>
</gene>
<dbReference type="EMBL" id="JASPKZ010007153">
    <property type="protein sequence ID" value="KAJ9586486.1"/>
    <property type="molecule type" value="Genomic_DNA"/>
</dbReference>
<comment type="caution">
    <text evidence="1">The sequence shown here is derived from an EMBL/GenBank/DDBJ whole genome shotgun (WGS) entry which is preliminary data.</text>
</comment>
<sequence>FARFLAKDTRMKYDVFKGYIITYLRNTVYDDVCVARLFQIPLLRVYRKHYRNLQGPTSWIKHASYAARFETTSSPRQ</sequence>
<name>A0AAD7ZU50_DIPPU</name>
<keyword evidence="2" id="KW-1185">Reference proteome</keyword>
<evidence type="ECO:0000313" key="2">
    <source>
        <dbReference type="Proteomes" id="UP001233999"/>
    </source>
</evidence>
<accession>A0AAD7ZU50</accession>
<feature type="non-terminal residue" evidence="1">
    <location>
        <position position="77"/>
    </location>
</feature>
<evidence type="ECO:0000313" key="1">
    <source>
        <dbReference type="EMBL" id="KAJ9586486.1"/>
    </source>
</evidence>
<protein>
    <submittedName>
        <fullName evidence="1">Uncharacterized protein</fullName>
    </submittedName>
</protein>
<organism evidence="1 2">
    <name type="scientific">Diploptera punctata</name>
    <name type="common">Pacific beetle cockroach</name>
    <dbReference type="NCBI Taxonomy" id="6984"/>
    <lineage>
        <taxon>Eukaryota</taxon>
        <taxon>Metazoa</taxon>
        <taxon>Ecdysozoa</taxon>
        <taxon>Arthropoda</taxon>
        <taxon>Hexapoda</taxon>
        <taxon>Insecta</taxon>
        <taxon>Pterygota</taxon>
        <taxon>Neoptera</taxon>
        <taxon>Polyneoptera</taxon>
        <taxon>Dictyoptera</taxon>
        <taxon>Blattodea</taxon>
        <taxon>Blaberoidea</taxon>
        <taxon>Blaberidae</taxon>
        <taxon>Diplopterinae</taxon>
        <taxon>Diploptera</taxon>
    </lineage>
</organism>
<dbReference type="AlphaFoldDB" id="A0AAD7ZU50"/>
<proteinExistence type="predicted"/>
<reference evidence="1" key="1">
    <citation type="journal article" date="2023" name="IScience">
        <title>Live-bearing cockroach genome reveals convergent evolutionary mechanisms linked to viviparity in insects and beyond.</title>
        <authorList>
            <person name="Fouks B."/>
            <person name="Harrison M.C."/>
            <person name="Mikhailova A.A."/>
            <person name="Marchal E."/>
            <person name="English S."/>
            <person name="Carruthers M."/>
            <person name="Jennings E.C."/>
            <person name="Chiamaka E.L."/>
            <person name="Frigard R.A."/>
            <person name="Pippel M."/>
            <person name="Attardo G.M."/>
            <person name="Benoit J.B."/>
            <person name="Bornberg-Bauer E."/>
            <person name="Tobe S.S."/>
        </authorList>
    </citation>
    <scope>NUCLEOTIDE SEQUENCE</scope>
    <source>
        <strain evidence="1">Stay&amp;Tobe</strain>
    </source>
</reference>